<sequence>MPASRSLVASVPFQILLHFGAYYDALFVLVTIGVFIYKGYYLPYPSANSFGTELSLVCILPVIEACRLFIGSKGNKTQTIGPLLTFCVLSLPVLILYIYYIELQTYVLKIDHFLSIVGVVFLGLQLLLAIISILYINSARGIRAL</sequence>
<dbReference type="GO" id="GO:0035869">
    <property type="term" value="C:ciliary transition zone"/>
    <property type="evidence" value="ECO:0007669"/>
    <property type="project" value="TreeGrafter"/>
</dbReference>
<comment type="subcellular location">
    <subcellularLocation>
        <location evidence="1">Membrane</location>
        <topology evidence="1">Multi-pass membrane protein</topology>
    </subcellularLocation>
</comment>
<keyword evidence="7" id="KW-1185">Reference proteome</keyword>
<evidence type="ECO:0008006" key="8">
    <source>
        <dbReference type="Google" id="ProtNLM"/>
    </source>
</evidence>
<dbReference type="Proteomes" id="UP000316726">
    <property type="component" value="Chromosome 3"/>
</dbReference>
<dbReference type="GO" id="GO:1905515">
    <property type="term" value="P:non-motile cilium assembly"/>
    <property type="evidence" value="ECO:0007669"/>
    <property type="project" value="TreeGrafter"/>
</dbReference>
<organism evidence="6 7">
    <name type="scientific">Chloropicon primus</name>
    <dbReference type="NCBI Taxonomy" id="1764295"/>
    <lineage>
        <taxon>Eukaryota</taxon>
        <taxon>Viridiplantae</taxon>
        <taxon>Chlorophyta</taxon>
        <taxon>Chloropicophyceae</taxon>
        <taxon>Chloropicales</taxon>
        <taxon>Chloropicaceae</taxon>
        <taxon>Chloropicon</taxon>
    </lineage>
</organism>
<dbReference type="PANTHER" id="PTHR13531:SF0">
    <property type="entry name" value="GEO07735P1-RELATED"/>
    <property type="match status" value="1"/>
</dbReference>
<evidence type="ECO:0000313" key="7">
    <source>
        <dbReference type="Proteomes" id="UP000316726"/>
    </source>
</evidence>
<keyword evidence="4 5" id="KW-0472">Membrane</keyword>
<feature type="transmembrane region" description="Helical" evidence="5">
    <location>
        <begin position="82"/>
        <end position="101"/>
    </location>
</feature>
<evidence type="ECO:0000256" key="1">
    <source>
        <dbReference type="ARBA" id="ARBA00004141"/>
    </source>
</evidence>
<evidence type="ECO:0000313" key="6">
    <source>
        <dbReference type="EMBL" id="QDZ19979.1"/>
    </source>
</evidence>
<feature type="transmembrane region" description="Helical" evidence="5">
    <location>
        <begin position="113"/>
        <end position="136"/>
    </location>
</feature>
<evidence type="ECO:0000256" key="4">
    <source>
        <dbReference type="ARBA" id="ARBA00023136"/>
    </source>
</evidence>
<accession>A0A5B8MHQ0</accession>
<evidence type="ECO:0000256" key="3">
    <source>
        <dbReference type="ARBA" id="ARBA00022989"/>
    </source>
</evidence>
<proteinExistence type="predicted"/>
<feature type="transmembrane region" description="Helical" evidence="5">
    <location>
        <begin position="21"/>
        <end position="42"/>
    </location>
</feature>
<dbReference type="EMBL" id="CP031036">
    <property type="protein sequence ID" value="QDZ19979.1"/>
    <property type="molecule type" value="Genomic_DNA"/>
</dbReference>
<keyword evidence="3 5" id="KW-1133">Transmembrane helix</keyword>
<reference evidence="6 7" key="1">
    <citation type="submission" date="2018-07" db="EMBL/GenBank/DDBJ databases">
        <title>The complete nuclear genome of the prasinophyte Chloropicon primus (CCMP1205).</title>
        <authorList>
            <person name="Pombert J.-F."/>
            <person name="Otis C."/>
            <person name="Turmel M."/>
            <person name="Lemieux C."/>
        </authorList>
    </citation>
    <scope>NUCLEOTIDE SEQUENCE [LARGE SCALE GENOMIC DNA]</scope>
    <source>
        <strain evidence="6 7">CCMP1205</strain>
    </source>
</reference>
<dbReference type="PANTHER" id="PTHR13531">
    <property type="entry name" value="GEO07735P1-RELATED-RELATED"/>
    <property type="match status" value="1"/>
</dbReference>
<name>A0A5B8MHQ0_9CHLO</name>
<dbReference type="GO" id="GO:0016020">
    <property type="term" value="C:membrane"/>
    <property type="evidence" value="ECO:0007669"/>
    <property type="project" value="UniProtKB-SubCell"/>
</dbReference>
<gene>
    <name evidence="6" type="ORF">A3770_03p24970</name>
</gene>
<evidence type="ECO:0000256" key="5">
    <source>
        <dbReference type="SAM" id="Phobius"/>
    </source>
</evidence>
<keyword evidence="2 5" id="KW-0812">Transmembrane</keyword>
<dbReference type="STRING" id="1764295.A0A5B8MHQ0"/>
<protein>
    <recommendedName>
        <fullName evidence="8">Transmembrane protein</fullName>
    </recommendedName>
</protein>
<dbReference type="OrthoDB" id="262535at2759"/>
<dbReference type="InterPro" id="IPR019184">
    <property type="entry name" value="Uncharacterised_TM-17"/>
</dbReference>
<dbReference type="AlphaFoldDB" id="A0A5B8MHQ0"/>
<evidence type="ECO:0000256" key="2">
    <source>
        <dbReference type="ARBA" id="ARBA00022692"/>
    </source>
</evidence>
<dbReference type="Pfam" id="PF09799">
    <property type="entry name" value="Transmemb_17"/>
    <property type="match status" value="1"/>
</dbReference>